<dbReference type="OrthoDB" id="5500241at2"/>
<dbReference type="InterPro" id="IPR025202">
    <property type="entry name" value="PLD-like_dom"/>
</dbReference>
<dbReference type="RefSeq" id="WP_099647705.1">
    <property type="nucleotide sequence ID" value="NZ_KZ319309.1"/>
</dbReference>
<dbReference type="Proteomes" id="UP000229433">
    <property type="component" value="Unassembled WGS sequence"/>
</dbReference>
<dbReference type="AlphaFoldDB" id="A0A2G1VMT2"/>
<keyword evidence="3" id="KW-1185">Reference proteome</keyword>
<dbReference type="EMBL" id="NQXA01000030">
    <property type="protein sequence ID" value="PHQ27789.1"/>
    <property type="molecule type" value="Genomic_DNA"/>
</dbReference>
<feature type="domain" description="Phospholipase D-like" evidence="1">
    <location>
        <begin position="16"/>
        <end position="120"/>
    </location>
</feature>
<gene>
    <name evidence="2" type="ORF">CJ305_18205</name>
</gene>
<dbReference type="Gene3D" id="3.30.870.10">
    <property type="entry name" value="Endonuclease Chain A"/>
    <property type="match status" value="1"/>
</dbReference>
<comment type="caution">
    <text evidence="2">The sequence shown here is derived from an EMBL/GenBank/DDBJ whole genome shotgun (WGS) entry which is preliminary data.</text>
</comment>
<proteinExistence type="predicted"/>
<name>A0A2G1VMT2_9FLAO</name>
<accession>A0A2G1VMT2</accession>
<evidence type="ECO:0000313" key="2">
    <source>
        <dbReference type="EMBL" id="PHQ27789.1"/>
    </source>
</evidence>
<sequence length="311" mass="36827">MALFLNTQRLNQFIPELIKSSEDELVLIVPYVQISKNIFKALQVANKNGVQIILIYRENKLNDREKSKLLSLDNVSLLHHPHIHSKCYFNGDLLIISSMNLYEYSELNNREMGSLFVHQELGDSLGLYTLSDHDIEVDSSDFFKNAKREMAAIVSSASVEHISTYYRESKFDVTILMSVNEQCQALCDRLSRHFLNKKFIPVHFYGDVYNPTCLNYYDRIEVSWEDRRWVLNIKEPYSTLNELFGEWKQTYEEYEFSGFKYYWNSIKEPIYLYADWNHNMWEGDLEPSEKILQWKTGIDQIIAKYRSISKR</sequence>
<protein>
    <recommendedName>
        <fullName evidence="1">Phospholipase D-like domain-containing protein</fullName>
    </recommendedName>
</protein>
<dbReference type="SUPFAM" id="SSF56024">
    <property type="entry name" value="Phospholipase D/nuclease"/>
    <property type="match status" value="1"/>
</dbReference>
<organism evidence="2 3">
    <name type="scientific">Leeuwenhoekiella nanhaiensis</name>
    <dbReference type="NCBI Taxonomy" id="1655491"/>
    <lineage>
        <taxon>Bacteria</taxon>
        <taxon>Pseudomonadati</taxon>
        <taxon>Bacteroidota</taxon>
        <taxon>Flavobacteriia</taxon>
        <taxon>Flavobacteriales</taxon>
        <taxon>Flavobacteriaceae</taxon>
        <taxon>Leeuwenhoekiella</taxon>
    </lineage>
</organism>
<reference evidence="2 3" key="1">
    <citation type="submission" date="2017-08" db="EMBL/GenBank/DDBJ databases">
        <title>The whole genome shortgun sequences of strain Leeuwenhoekiella nanhaiensis G18 from the South China Sea.</title>
        <authorList>
            <person name="Liu Q."/>
        </authorList>
    </citation>
    <scope>NUCLEOTIDE SEQUENCE [LARGE SCALE GENOMIC DNA]</scope>
    <source>
        <strain evidence="2 3">G18</strain>
    </source>
</reference>
<evidence type="ECO:0000259" key="1">
    <source>
        <dbReference type="Pfam" id="PF13091"/>
    </source>
</evidence>
<evidence type="ECO:0000313" key="3">
    <source>
        <dbReference type="Proteomes" id="UP000229433"/>
    </source>
</evidence>
<dbReference type="Pfam" id="PF13091">
    <property type="entry name" value="PLDc_2"/>
    <property type="match status" value="1"/>
</dbReference>